<comment type="caution">
    <text evidence="3">The sequence shown here is derived from an EMBL/GenBank/DDBJ whole genome shotgun (WGS) entry which is preliminary data.</text>
</comment>
<protein>
    <submittedName>
        <fullName evidence="3">DUF6268 family outer membrane beta-barrel protein</fullName>
    </submittedName>
</protein>
<dbReference type="Pfam" id="PF19783">
    <property type="entry name" value="DUF6268"/>
    <property type="match status" value="1"/>
</dbReference>
<accession>A0ABW5JYS5</accession>
<evidence type="ECO:0000256" key="1">
    <source>
        <dbReference type="SAM" id="SignalP"/>
    </source>
</evidence>
<dbReference type="EMBL" id="JBHULM010000007">
    <property type="protein sequence ID" value="MFD2541444.1"/>
    <property type="molecule type" value="Genomic_DNA"/>
</dbReference>
<proteinExistence type="predicted"/>
<evidence type="ECO:0000313" key="3">
    <source>
        <dbReference type="EMBL" id="MFD2541444.1"/>
    </source>
</evidence>
<dbReference type="RefSeq" id="WP_379901158.1">
    <property type="nucleotide sequence ID" value="NZ_JBHULM010000007.1"/>
</dbReference>
<reference evidence="4" key="1">
    <citation type="journal article" date="2019" name="Int. J. Syst. Evol. Microbiol.">
        <title>The Global Catalogue of Microorganisms (GCM) 10K type strain sequencing project: providing services to taxonomists for standard genome sequencing and annotation.</title>
        <authorList>
            <consortium name="The Broad Institute Genomics Platform"/>
            <consortium name="The Broad Institute Genome Sequencing Center for Infectious Disease"/>
            <person name="Wu L."/>
            <person name="Ma J."/>
        </authorList>
    </citation>
    <scope>NUCLEOTIDE SEQUENCE [LARGE SCALE GENOMIC DNA]</scope>
    <source>
        <strain evidence="4">KCTC 42808</strain>
    </source>
</reference>
<sequence>MRKKTLLYFTFSLVSILSYGQEIFTTTNVEDLVAIEYEYFPDASGFKMKNKSIAIDFTSLLKKPTFGFGLNYTNNSIDFKGPDLQSAFRSFREIHTIQMYMNYNKALANNWKVSLEIAPYLSSTFNKKVTSEDFLLSSAAHFIKNWQKDGKESYLKIGAGYGALFGAPNFYPLVTYSNQVSEKFRYQIGIPVTGAYYTINKQSSIDFTAQPESIYANNAAPLFLEDTTAVYDSKLEFQAIKLALGYQLRFDKNWTTSFNVGYLTNSTLTINNNSNNEIYNFDSSESLSVSVGLSFNINKK</sequence>
<feature type="domain" description="DUF6268" evidence="2">
    <location>
        <begin position="91"/>
        <end position="295"/>
    </location>
</feature>
<keyword evidence="4" id="KW-1185">Reference proteome</keyword>
<keyword evidence="1" id="KW-0732">Signal</keyword>
<feature type="chain" id="PRO_5047187762" evidence="1">
    <location>
        <begin position="21"/>
        <end position="300"/>
    </location>
</feature>
<dbReference type="InterPro" id="IPR046235">
    <property type="entry name" value="DUF6268"/>
</dbReference>
<dbReference type="Proteomes" id="UP001597467">
    <property type="component" value="Unassembled WGS sequence"/>
</dbReference>
<evidence type="ECO:0000259" key="2">
    <source>
        <dbReference type="Pfam" id="PF19783"/>
    </source>
</evidence>
<name>A0ABW5JYS5_9FLAO</name>
<organism evidence="3 4">
    <name type="scientific">Lacinutrix gracilariae</name>
    <dbReference type="NCBI Taxonomy" id="1747198"/>
    <lineage>
        <taxon>Bacteria</taxon>
        <taxon>Pseudomonadati</taxon>
        <taxon>Bacteroidota</taxon>
        <taxon>Flavobacteriia</taxon>
        <taxon>Flavobacteriales</taxon>
        <taxon>Flavobacteriaceae</taxon>
        <taxon>Lacinutrix</taxon>
    </lineage>
</organism>
<evidence type="ECO:0000313" key="4">
    <source>
        <dbReference type="Proteomes" id="UP001597467"/>
    </source>
</evidence>
<feature type="signal peptide" evidence="1">
    <location>
        <begin position="1"/>
        <end position="20"/>
    </location>
</feature>
<gene>
    <name evidence="3" type="ORF">ACFSSB_03870</name>
</gene>